<organism evidence="2 3">
    <name type="scientific">Fodinibius roseus</name>
    <dbReference type="NCBI Taxonomy" id="1194090"/>
    <lineage>
        <taxon>Bacteria</taxon>
        <taxon>Pseudomonadati</taxon>
        <taxon>Balneolota</taxon>
        <taxon>Balneolia</taxon>
        <taxon>Balneolales</taxon>
        <taxon>Balneolaceae</taxon>
        <taxon>Fodinibius</taxon>
    </lineage>
</organism>
<dbReference type="AlphaFoldDB" id="A0A1M5M9X0"/>
<proteinExistence type="predicted"/>
<evidence type="ECO:0000259" key="1">
    <source>
        <dbReference type="Pfam" id="PF12728"/>
    </source>
</evidence>
<dbReference type="SUPFAM" id="SSF46955">
    <property type="entry name" value="Putative DNA-binding domain"/>
    <property type="match status" value="1"/>
</dbReference>
<evidence type="ECO:0000313" key="3">
    <source>
        <dbReference type="Proteomes" id="UP000184041"/>
    </source>
</evidence>
<dbReference type="EMBL" id="FQUS01000055">
    <property type="protein sequence ID" value="SHG74046.1"/>
    <property type="molecule type" value="Genomic_DNA"/>
</dbReference>
<name>A0A1M5M9X0_9BACT</name>
<dbReference type="Gene3D" id="1.10.238.160">
    <property type="match status" value="1"/>
</dbReference>
<gene>
    <name evidence="2" type="ORF">SAMN05443144_1551</name>
</gene>
<dbReference type="InterPro" id="IPR009061">
    <property type="entry name" value="DNA-bd_dom_put_sf"/>
</dbReference>
<accession>A0A1M5M9X0</accession>
<evidence type="ECO:0000313" key="2">
    <source>
        <dbReference type="EMBL" id="SHG74046.1"/>
    </source>
</evidence>
<dbReference type="Pfam" id="PF12728">
    <property type="entry name" value="HTH_17"/>
    <property type="match status" value="1"/>
</dbReference>
<dbReference type="InterPro" id="IPR041657">
    <property type="entry name" value="HTH_17"/>
</dbReference>
<dbReference type="Proteomes" id="UP000184041">
    <property type="component" value="Unassembled WGS sequence"/>
</dbReference>
<reference evidence="2 3" key="1">
    <citation type="submission" date="2016-11" db="EMBL/GenBank/DDBJ databases">
        <authorList>
            <person name="Jaros S."/>
            <person name="Januszkiewicz K."/>
            <person name="Wedrychowicz H."/>
        </authorList>
    </citation>
    <scope>NUCLEOTIDE SEQUENCE [LARGE SCALE GENOMIC DNA]</scope>
    <source>
        <strain evidence="2 3">DSM 21986</strain>
    </source>
</reference>
<feature type="domain" description="Helix-turn-helix" evidence="1">
    <location>
        <begin position="81"/>
        <end position="128"/>
    </location>
</feature>
<dbReference type="STRING" id="1194090.SAMN05443144_1551"/>
<sequence>RKNKNLLRRILRRRSINQLWLSNFYRKKLAQATVLQVCFGKKFEVEKFVSNFEVFFQKMGKVVSEPITTKHSDTMRVIRKQELAKILGVSKQTIWRMQKRGELPSRIQISKRVVGWREKDIKKFIETRPEVVSKGQPSPTD</sequence>
<feature type="non-terminal residue" evidence="2">
    <location>
        <position position="1"/>
    </location>
</feature>
<protein>
    <submittedName>
        <fullName evidence="2">Transcriptional regulator, AlpA family</fullName>
    </submittedName>
</protein>
<keyword evidence="3" id="KW-1185">Reference proteome</keyword>
<dbReference type="RefSeq" id="WP_084088494.1">
    <property type="nucleotide sequence ID" value="NZ_FQUS01000055.1"/>
</dbReference>
<dbReference type="OrthoDB" id="1525365at2"/>